<evidence type="ECO:0000313" key="2">
    <source>
        <dbReference type="EMBL" id="WYY00870.1"/>
    </source>
</evidence>
<evidence type="ECO:0000259" key="1">
    <source>
        <dbReference type="SMART" id="SM00849"/>
    </source>
</evidence>
<dbReference type="PANTHER" id="PTHR47619:SF1">
    <property type="entry name" value="EXODEOXYRIBONUCLEASE WALJ"/>
    <property type="match status" value="1"/>
</dbReference>
<dbReference type="RefSeq" id="WP_393971197.1">
    <property type="nucleotide sequence ID" value="NZ_CP133772.1"/>
</dbReference>
<dbReference type="InterPro" id="IPR001279">
    <property type="entry name" value="Metallo-B-lactamas"/>
</dbReference>
<keyword evidence="3" id="KW-1185">Reference proteome</keyword>
<accession>A0AAX4NHG6</accession>
<dbReference type="InterPro" id="IPR052533">
    <property type="entry name" value="WalJ/YycJ-like"/>
</dbReference>
<dbReference type="Pfam" id="PF12706">
    <property type="entry name" value="Lactamase_B_2"/>
    <property type="match status" value="1"/>
</dbReference>
<dbReference type="InterPro" id="IPR036866">
    <property type="entry name" value="RibonucZ/Hydroxyglut_hydro"/>
</dbReference>
<evidence type="ECO:0000313" key="3">
    <source>
        <dbReference type="Proteomes" id="UP001451606"/>
    </source>
</evidence>
<sequence>MQGIGFNIVASGSAGNCSLIWDNDDLIIIDMGISRKRLNKRIEELNINTSQKSLFISHEHSDHCSGVRNLKTNPGFDIYTREMTGYAAGFRDFYRINGEAVIGNFRIKAINISHDASDPVGYVVESSRMKISVVSDLGIATHDLLENIKGSHILALESNHDEEMLRNGPYPIALKNRISGRFGHLSNHQTADVLEKVVTQDTRIVLTHLSQKNNMPDLALEKARTRLEDKHILYKSLECATQENGSSLYFLEI</sequence>
<dbReference type="Gene3D" id="3.60.15.10">
    <property type="entry name" value="Ribonuclease Z/Hydroxyacylglutathione hydrolase-like"/>
    <property type="match status" value="1"/>
</dbReference>
<proteinExistence type="predicted"/>
<dbReference type="GeneID" id="95968193"/>
<dbReference type="SUPFAM" id="SSF56281">
    <property type="entry name" value="Metallo-hydrolase/oxidoreductase"/>
    <property type="match status" value="1"/>
</dbReference>
<reference evidence="2 3" key="1">
    <citation type="submission" date="2023-09" db="EMBL/GenBank/DDBJ databases">
        <authorList>
            <person name="Golyshina O.V."/>
            <person name="Lunev E.A."/>
            <person name="Bargiela R."/>
            <person name="Gaines M.C."/>
            <person name="Daum B."/>
            <person name="Bale N.J."/>
            <person name="Koenen M."/>
            <person name="Sinninghe Damst J.S."/>
            <person name="Yakimov M."/>
            <person name="Golyshin P.N."/>
        </authorList>
    </citation>
    <scope>NUCLEOTIDE SEQUENCE [LARGE SCALE GENOMIC DNA]</scope>
    <source>
        <strain evidence="2 3">M1</strain>
    </source>
</reference>
<dbReference type="SMART" id="SM00849">
    <property type="entry name" value="Lactamase_B"/>
    <property type="match status" value="1"/>
</dbReference>
<dbReference type="KEGG" id="omr:OXIME_001455"/>
<dbReference type="AlphaFoldDB" id="A0AAX4NHG6"/>
<name>A0AAX4NHG6_9ARCH</name>
<dbReference type="EMBL" id="CP133772">
    <property type="protein sequence ID" value="WYY00870.1"/>
    <property type="molecule type" value="Genomic_DNA"/>
</dbReference>
<protein>
    <submittedName>
        <fullName evidence="2">MBL fold metallo-hydrolase</fullName>
    </submittedName>
</protein>
<organism evidence="2 3">
    <name type="scientific">Oxyplasma meridianum</name>
    <dbReference type="NCBI Taxonomy" id="3073602"/>
    <lineage>
        <taxon>Archaea</taxon>
        <taxon>Methanobacteriati</taxon>
        <taxon>Thermoplasmatota</taxon>
        <taxon>Thermoplasmata</taxon>
        <taxon>Thermoplasmatales</taxon>
        <taxon>Thermoplasmataceae</taxon>
        <taxon>Oxyplasma</taxon>
    </lineage>
</organism>
<dbReference type="Proteomes" id="UP001451606">
    <property type="component" value="Chromosome"/>
</dbReference>
<feature type="domain" description="Metallo-beta-lactamase" evidence="1">
    <location>
        <begin position="14"/>
        <end position="184"/>
    </location>
</feature>
<gene>
    <name evidence="2" type="ORF">OXIME_001455</name>
</gene>
<dbReference type="PANTHER" id="PTHR47619">
    <property type="entry name" value="METALLO-HYDROLASE YYCJ-RELATED"/>
    <property type="match status" value="1"/>
</dbReference>